<protein>
    <submittedName>
        <fullName evidence="2">Uncharacterized protein</fullName>
    </submittedName>
</protein>
<feature type="region of interest" description="Disordered" evidence="1">
    <location>
        <begin position="1"/>
        <end position="37"/>
    </location>
</feature>
<evidence type="ECO:0000256" key="1">
    <source>
        <dbReference type="SAM" id="MobiDB-lite"/>
    </source>
</evidence>
<feature type="compositionally biased region" description="Basic and acidic residues" evidence="1">
    <location>
        <begin position="11"/>
        <end position="21"/>
    </location>
</feature>
<evidence type="ECO:0000313" key="2">
    <source>
        <dbReference type="EMBL" id="CAH3013989.1"/>
    </source>
</evidence>
<reference evidence="2 3" key="1">
    <citation type="submission" date="2022-05" db="EMBL/GenBank/DDBJ databases">
        <authorList>
            <consortium name="Genoscope - CEA"/>
            <person name="William W."/>
        </authorList>
    </citation>
    <scope>NUCLEOTIDE SEQUENCE [LARGE SCALE GENOMIC DNA]</scope>
</reference>
<accession>A0ABN8LCZ4</accession>
<dbReference type="EMBL" id="CALNXI010000004">
    <property type="protein sequence ID" value="CAH3013989.1"/>
    <property type="molecule type" value="Genomic_DNA"/>
</dbReference>
<sequence length="200" mass="22654">MLPRGGGLDARAVDSRDVQAREKKRTGSTSTQSSLNAKGTSLRYDQFNCREMNETSSKSKSLIAEKHKKGGWLISEVLLSPVKFDQLLKKPTTTKDQLRLLNQVTDNRFPNHTLSEKDSNATVDSRNVLHRLRRSFHPCEKRRVFKYNNCLKRHVEEAHCKRQHVGCLLDGHPPPTCKKNYELFFGENGACHVATSCSCA</sequence>
<feature type="compositionally biased region" description="Polar residues" evidence="1">
    <location>
        <begin position="27"/>
        <end position="37"/>
    </location>
</feature>
<evidence type="ECO:0000313" key="3">
    <source>
        <dbReference type="Proteomes" id="UP001159427"/>
    </source>
</evidence>
<proteinExistence type="predicted"/>
<name>A0ABN8LCZ4_9CNID</name>
<organism evidence="2 3">
    <name type="scientific">Porites evermanni</name>
    <dbReference type="NCBI Taxonomy" id="104178"/>
    <lineage>
        <taxon>Eukaryota</taxon>
        <taxon>Metazoa</taxon>
        <taxon>Cnidaria</taxon>
        <taxon>Anthozoa</taxon>
        <taxon>Hexacorallia</taxon>
        <taxon>Scleractinia</taxon>
        <taxon>Fungiina</taxon>
        <taxon>Poritidae</taxon>
        <taxon>Porites</taxon>
    </lineage>
</organism>
<dbReference type="Proteomes" id="UP001159427">
    <property type="component" value="Unassembled WGS sequence"/>
</dbReference>
<gene>
    <name evidence="2" type="ORF">PEVE_00028768</name>
</gene>
<comment type="caution">
    <text evidence="2">The sequence shown here is derived from an EMBL/GenBank/DDBJ whole genome shotgun (WGS) entry which is preliminary data.</text>
</comment>
<keyword evidence="3" id="KW-1185">Reference proteome</keyword>